<protein>
    <submittedName>
        <fullName evidence="1">Uncharacterized protein</fullName>
    </submittedName>
</protein>
<sequence length="110" mass="13126">MEESIIRIRASDLEEVIQILRIYQSEIITNYPRKRALTRVKAHELINRYLNKCLEIETLAIQFDCSVTEIKQLFLEENIVIAGNKIPKEKPAKIFWRRKKRRSGLPEKCW</sequence>
<accession>A0A4U6D517</accession>
<evidence type="ECO:0000313" key="2">
    <source>
        <dbReference type="Proteomes" id="UP000304900"/>
    </source>
</evidence>
<dbReference type="EMBL" id="SZVO01000007">
    <property type="protein sequence ID" value="TKT91281.1"/>
    <property type="molecule type" value="Genomic_DNA"/>
</dbReference>
<dbReference type="Proteomes" id="UP000304900">
    <property type="component" value="Unassembled WGS sequence"/>
</dbReference>
<gene>
    <name evidence="1" type="ORF">FDK13_16720</name>
</gene>
<organism evidence="1 2">
    <name type="scientific">Dyadobacter frigoris</name>
    <dbReference type="NCBI Taxonomy" id="2576211"/>
    <lineage>
        <taxon>Bacteria</taxon>
        <taxon>Pseudomonadati</taxon>
        <taxon>Bacteroidota</taxon>
        <taxon>Cytophagia</taxon>
        <taxon>Cytophagales</taxon>
        <taxon>Spirosomataceae</taxon>
        <taxon>Dyadobacter</taxon>
    </lineage>
</organism>
<comment type="caution">
    <text evidence="1">The sequence shown here is derived from an EMBL/GenBank/DDBJ whole genome shotgun (WGS) entry which is preliminary data.</text>
</comment>
<reference evidence="1 2" key="1">
    <citation type="submission" date="2019-05" db="EMBL/GenBank/DDBJ databases">
        <title>Dyadobacter AR-3-8 sp. nov., isolated from arctic soil.</title>
        <authorList>
            <person name="Chaudhary D.K."/>
        </authorList>
    </citation>
    <scope>NUCLEOTIDE SEQUENCE [LARGE SCALE GENOMIC DNA]</scope>
    <source>
        <strain evidence="1 2">AR-3-8</strain>
    </source>
</reference>
<dbReference type="OrthoDB" id="1451638at2"/>
<dbReference type="AlphaFoldDB" id="A0A4U6D517"/>
<evidence type="ECO:0000313" key="1">
    <source>
        <dbReference type="EMBL" id="TKT91281.1"/>
    </source>
</evidence>
<name>A0A4U6D517_9BACT</name>
<keyword evidence="2" id="KW-1185">Reference proteome</keyword>
<dbReference type="RefSeq" id="WP_137341141.1">
    <property type="nucleotide sequence ID" value="NZ_BSQH01000021.1"/>
</dbReference>
<proteinExistence type="predicted"/>